<dbReference type="PROSITE" id="PS50949">
    <property type="entry name" value="HTH_GNTR"/>
    <property type="match status" value="1"/>
</dbReference>
<dbReference type="GO" id="GO:0003700">
    <property type="term" value="F:DNA-binding transcription factor activity"/>
    <property type="evidence" value="ECO:0007669"/>
    <property type="project" value="InterPro"/>
</dbReference>
<dbReference type="SUPFAM" id="SSF48008">
    <property type="entry name" value="GntR ligand-binding domain-like"/>
    <property type="match status" value="1"/>
</dbReference>
<dbReference type="SMART" id="SM00345">
    <property type="entry name" value="HTH_GNTR"/>
    <property type="match status" value="1"/>
</dbReference>
<name>A0A418YVN7_9SPHN</name>
<dbReference type="GO" id="GO:0003677">
    <property type="term" value="F:DNA binding"/>
    <property type="evidence" value="ECO:0007669"/>
    <property type="project" value="UniProtKB-KW"/>
</dbReference>
<dbReference type="InterPro" id="IPR011711">
    <property type="entry name" value="GntR_C"/>
</dbReference>
<feature type="domain" description="HTH gntR-type" evidence="4">
    <location>
        <begin position="5"/>
        <end position="73"/>
    </location>
</feature>
<evidence type="ECO:0000256" key="3">
    <source>
        <dbReference type="ARBA" id="ARBA00023163"/>
    </source>
</evidence>
<dbReference type="AlphaFoldDB" id="A0A418YVN7"/>
<dbReference type="PANTHER" id="PTHR43537:SF5">
    <property type="entry name" value="UXU OPERON TRANSCRIPTIONAL REGULATOR"/>
    <property type="match status" value="1"/>
</dbReference>
<dbReference type="InterPro" id="IPR036388">
    <property type="entry name" value="WH-like_DNA-bd_sf"/>
</dbReference>
<proteinExistence type="predicted"/>
<dbReference type="Gene3D" id="1.10.10.10">
    <property type="entry name" value="Winged helix-like DNA-binding domain superfamily/Winged helix DNA-binding domain"/>
    <property type="match status" value="1"/>
</dbReference>
<keyword evidence="2" id="KW-0238">DNA-binding</keyword>
<dbReference type="InterPro" id="IPR036390">
    <property type="entry name" value="WH_DNA-bd_sf"/>
</dbReference>
<evidence type="ECO:0000256" key="2">
    <source>
        <dbReference type="ARBA" id="ARBA00023125"/>
    </source>
</evidence>
<evidence type="ECO:0000313" key="6">
    <source>
        <dbReference type="Proteomes" id="UP000283469"/>
    </source>
</evidence>
<dbReference type="EMBL" id="QVRA01000004">
    <property type="protein sequence ID" value="RJG56310.1"/>
    <property type="molecule type" value="Genomic_DNA"/>
</dbReference>
<keyword evidence="1" id="KW-0805">Transcription regulation</keyword>
<evidence type="ECO:0000259" key="4">
    <source>
        <dbReference type="PROSITE" id="PS50949"/>
    </source>
</evidence>
<comment type="caution">
    <text evidence="5">The sequence shown here is derived from an EMBL/GenBank/DDBJ whole genome shotgun (WGS) entry which is preliminary data.</text>
</comment>
<dbReference type="Pfam" id="PF00392">
    <property type="entry name" value="GntR"/>
    <property type="match status" value="1"/>
</dbReference>
<dbReference type="PRINTS" id="PR00035">
    <property type="entry name" value="HTHGNTR"/>
</dbReference>
<dbReference type="InterPro" id="IPR000524">
    <property type="entry name" value="Tscrpt_reg_HTH_GntR"/>
</dbReference>
<protein>
    <submittedName>
        <fullName evidence="5">FadR family transcriptional regulator</fullName>
    </submittedName>
</protein>
<dbReference type="Pfam" id="PF07729">
    <property type="entry name" value="FCD"/>
    <property type="match status" value="1"/>
</dbReference>
<dbReference type="Proteomes" id="UP000283469">
    <property type="component" value="Unassembled WGS sequence"/>
</dbReference>
<dbReference type="SUPFAM" id="SSF46785">
    <property type="entry name" value="Winged helix' DNA-binding domain"/>
    <property type="match status" value="1"/>
</dbReference>
<dbReference type="PANTHER" id="PTHR43537">
    <property type="entry name" value="TRANSCRIPTIONAL REGULATOR, GNTR FAMILY"/>
    <property type="match status" value="1"/>
</dbReference>
<sequence>MAERVKLYQRVALEIERGIREGVHQPGSRLPPERDLAEQFSVSRPTIREAIIALEIRQLVEVRHGSGVYVVVSPPNVHAAAELNVGAFELIEARLMFEGEAAALAAAVMTDEELTELKAILDQMEAANPSSTTELALDRTFHLMIAQATKNSLIEQAIEHLWDLRETSPLCRHMFEQARQGGINPRPHEHRRIYDALIARDNDLARSAMRGHLTRVSEDLLAVTELEMIENARKEIGSKRQRLANGR</sequence>
<gene>
    <name evidence="5" type="ORF">D0Z70_06615</name>
</gene>
<dbReference type="RefSeq" id="WP_119744644.1">
    <property type="nucleotide sequence ID" value="NZ_QVRA01000004.1"/>
</dbReference>
<dbReference type="CDD" id="cd07377">
    <property type="entry name" value="WHTH_GntR"/>
    <property type="match status" value="1"/>
</dbReference>
<dbReference type="InterPro" id="IPR008920">
    <property type="entry name" value="TF_FadR/GntR_C"/>
</dbReference>
<accession>A0A418YVN7</accession>
<keyword evidence="3" id="KW-0804">Transcription</keyword>
<evidence type="ECO:0000256" key="1">
    <source>
        <dbReference type="ARBA" id="ARBA00023015"/>
    </source>
</evidence>
<dbReference type="OrthoDB" id="9028214at2"/>
<dbReference type="Gene3D" id="1.20.120.530">
    <property type="entry name" value="GntR ligand-binding domain-like"/>
    <property type="match status" value="1"/>
</dbReference>
<dbReference type="SMART" id="SM00895">
    <property type="entry name" value="FCD"/>
    <property type="match status" value="1"/>
</dbReference>
<organism evidence="5 6">
    <name type="scientific">Sphingobium terrigena</name>
    <dbReference type="NCBI Taxonomy" id="2304063"/>
    <lineage>
        <taxon>Bacteria</taxon>
        <taxon>Pseudomonadati</taxon>
        <taxon>Pseudomonadota</taxon>
        <taxon>Alphaproteobacteria</taxon>
        <taxon>Sphingomonadales</taxon>
        <taxon>Sphingomonadaceae</taxon>
        <taxon>Sphingobium</taxon>
    </lineage>
</organism>
<keyword evidence="6" id="KW-1185">Reference proteome</keyword>
<evidence type="ECO:0000313" key="5">
    <source>
        <dbReference type="EMBL" id="RJG56310.1"/>
    </source>
</evidence>
<reference evidence="5 6" key="1">
    <citation type="submission" date="2018-08" db="EMBL/GenBank/DDBJ databases">
        <title>Sphingobium sp. EO9.</title>
        <authorList>
            <person name="Park Y."/>
            <person name="Kim K.H."/>
            <person name="Jeon C.O."/>
        </authorList>
    </citation>
    <scope>NUCLEOTIDE SEQUENCE [LARGE SCALE GENOMIC DNA]</scope>
    <source>
        <strain evidence="5 6">EO9</strain>
    </source>
</reference>